<evidence type="ECO:0000313" key="5">
    <source>
        <dbReference type="Proteomes" id="UP001459277"/>
    </source>
</evidence>
<evidence type="ECO:0000259" key="2">
    <source>
        <dbReference type="Pfam" id="PF13456"/>
    </source>
</evidence>
<dbReference type="Pfam" id="PF13456">
    <property type="entry name" value="RVT_3"/>
    <property type="match status" value="1"/>
</dbReference>
<dbReference type="Proteomes" id="UP001459277">
    <property type="component" value="Unassembled WGS sequence"/>
</dbReference>
<proteinExistence type="predicted"/>
<dbReference type="SUPFAM" id="SSF53098">
    <property type="entry name" value="Ribonuclease H-like"/>
    <property type="match status" value="1"/>
</dbReference>
<feature type="domain" description="RNase H type-1" evidence="2">
    <location>
        <begin position="391"/>
        <end position="511"/>
    </location>
</feature>
<name>A0AAW2BZ88_9ROSI</name>
<evidence type="ECO:0008006" key="6">
    <source>
        <dbReference type="Google" id="ProtNLM"/>
    </source>
</evidence>
<dbReference type="CDD" id="cd06222">
    <property type="entry name" value="RNase_H_like"/>
    <property type="match status" value="1"/>
</dbReference>
<dbReference type="InterPro" id="IPR040256">
    <property type="entry name" value="At4g02000-like"/>
</dbReference>
<accession>A0AAW2BZ88</accession>
<dbReference type="PANTHER" id="PTHR31286:SF178">
    <property type="entry name" value="DUF4283 DOMAIN-CONTAINING PROTEIN"/>
    <property type="match status" value="1"/>
</dbReference>
<dbReference type="InterPro" id="IPR025836">
    <property type="entry name" value="Zn_knuckle_CX2CX4HX4C"/>
</dbReference>
<dbReference type="InterPro" id="IPR002156">
    <property type="entry name" value="RNaseH_domain"/>
</dbReference>
<protein>
    <recommendedName>
        <fullName evidence="6">RNase H type-1 domain-containing protein</fullName>
    </recommendedName>
</protein>
<sequence>MVSSPHRVSRSMPWPKVDHSRSVEDGSDLRIVEVGNNILQFKFGSQCQLEWVEKGGPWNFENNLLMLCRWGKGLTATNITFTHTPFWIQVWGLPFEYMTEEAGKDIGGKIGKVIEVDKRSLQAERAKFMRIRVEIVIAKPLRRGGNITNADGDRCWLTFRYERLPTFCYICGLIGHDDKYYCKKQQEGLKERQYGEWLRAGSVVKNGRERGKKKVNGGSDSMVNVRASADSHGAAGFFGASAQAEENRCDSRNSNHEMAVMEKLENQYKRNEIEAGLVKELFKGKEVAMSATNISSVETWQRLVDIPDVALAILKNGTTCDLEVFFGVAWAVWYNRNQAAFESKCHMLDQIWRFARSFLQDYKGALVALNMNPAEKNNRWTSPPPGIVKINVDGATSEDGRNSNVGAVIRDSCGAVIVACGKFLQGQFSVSEVEALAVESGILLARDMNLTQIIVETDALSIVNSINENFIEGSIGHLIQGILALLNSFSSWKVIHVKWDHNRAAHEAAHLARRSEDS</sequence>
<keyword evidence="5" id="KW-1185">Reference proteome</keyword>
<dbReference type="InterPro" id="IPR036397">
    <property type="entry name" value="RNaseH_sf"/>
</dbReference>
<reference evidence="4 5" key="1">
    <citation type="submission" date="2024-01" db="EMBL/GenBank/DDBJ databases">
        <title>A telomere-to-telomere, gap-free genome of sweet tea (Lithocarpus litseifolius).</title>
        <authorList>
            <person name="Zhou J."/>
        </authorList>
    </citation>
    <scope>NUCLEOTIDE SEQUENCE [LARGE SCALE GENOMIC DNA]</scope>
    <source>
        <strain evidence="4">Zhou-2022a</strain>
        <tissue evidence="4">Leaf</tissue>
    </source>
</reference>
<evidence type="ECO:0000313" key="4">
    <source>
        <dbReference type="EMBL" id="KAK9991321.1"/>
    </source>
</evidence>
<dbReference type="Pfam" id="PF14392">
    <property type="entry name" value="zf-CCHC_4"/>
    <property type="match status" value="1"/>
</dbReference>
<gene>
    <name evidence="4" type="ORF">SO802_026306</name>
</gene>
<dbReference type="PANTHER" id="PTHR31286">
    <property type="entry name" value="GLYCINE-RICH CELL WALL STRUCTURAL PROTEIN 1.8-LIKE"/>
    <property type="match status" value="1"/>
</dbReference>
<organism evidence="4 5">
    <name type="scientific">Lithocarpus litseifolius</name>
    <dbReference type="NCBI Taxonomy" id="425828"/>
    <lineage>
        <taxon>Eukaryota</taxon>
        <taxon>Viridiplantae</taxon>
        <taxon>Streptophyta</taxon>
        <taxon>Embryophyta</taxon>
        <taxon>Tracheophyta</taxon>
        <taxon>Spermatophyta</taxon>
        <taxon>Magnoliopsida</taxon>
        <taxon>eudicotyledons</taxon>
        <taxon>Gunneridae</taxon>
        <taxon>Pentapetalae</taxon>
        <taxon>rosids</taxon>
        <taxon>fabids</taxon>
        <taxon>Fagales</taxon>
        <taxon>Fagaceae</taxon>
        <taxon>Lithocarpus</taxon>
    </lineage>
</organism>
<dbReference type="EMBL" id="JAZDWU010000009">
    <property type="protein sequence ID" value="KAK9991321.1"/>
    <property type="molecule type" value="Genomic_DNA"/>
</dbReference>
<dbReference type="InterPro" id="IPR044730">
    <property type="entry name" value="RNase_H-like_dom_plant"/>
</dbReference>
<dbReference type="InterPro" id="IPR012337">
    <property type="entry name" value="RNaseH-like_sf"/>
</dbReference>
<feature type="domain" description="Zinc knuckle CX2CX4HX4C" evidence="3">
    <location>
        <begin position="136"/>
        <end position="183"/>
    </location>
</feature>
<evidence type="ECO:0000259" key="3">
    <source>
        <dbReference type="Pfam" id="PF14392"/>
    </source>
</evidence>
<feature type="region of interest" description="Disordered" evidence="1">
    <location>
        <begin position="1"/>
        <end position="22"/>
    </location>
</feature>
<dbReference type="Gene3D" id="3.30.420.10">
    <property type="entry name" value="Ribonuclease H-like superfamily/Ribonuclease H"/>
    <property type="match status" value="1"/>
</dbReference>
<dbReference type="AlphaFoldDB" id="A0AAW2BZ88"/>
<evidence type="ECO:0000256" key="1">
    <source>
        <dbReference type="SAM" id="MobiDB-lite"/>
    </source>
</evidence>
<dbReference type="GO" id="GO:0004523">
    <property type="term" value="F:RNA-DNA hybrid ribonuclease activity"/>
    <property type="evidence" value="ECO:0007669"/>
    <property type="project" value="InterPro"/>
</dbReference>
<comment type="caution">
    <text evidence="4">The sequence shown here is derived from an EMBL/GenBank/DDBJ whole genome shotgun (WGS) entry which is preliminary data.</text>
</comment>
<dbReference type="GO" id="GO:0003676">
    <property type="term" value="F:nucleic acid binding"/>
    <property type="evidence" value="ECO:0007669"/>
    <property type="project" value="InterPro"/>
</dbReference>